<protein>
    <submittedName>
        <fullName evidence="2">Uncharacterized protein</fullName>
    </submittedName>
</protein>
<accession>A0A4Y2DQK7</accession>
<gene>
    <name evidence="2" type="ORF">AVEN_66811_1</name>
</gene>
<evidence type="ECO:0000313" key="3">
    <source>
        <dbReference type="Proteomes" id="UP000499080"/>
    </source>
</evidence>
<name>A0A4Y2DQK7_ARAVE</name>
<evidence type="ECO:0000313" key="2">
    <source>
        <dbReference type="EMBL" id="GBM18449.1"/>
    </source>
</evidence>
<feature type="region of interest" description="Disordered" evidence="1">
    <location>
        <begin position="1"/>
        <end position="23"/>
    </location>
</feature>
<organism evidence="2 3">
    <name type="scientific">Araneus ventricosus</name>
    <name type="common">Orbweaver spider</name>
    <name type="synonym">Epeira ventricosa</name>
    <dbReference type="NCBI Taxonomy" id="182803"/>
    <lineage>
        <taxon>Eukaryota</taxon>
        <taxon>Metazoa</taxon>
        <taxon>Ecdysozoa</taxon>
        <taxon>Arthropoda</taxon>
        <taxon>Chelicerata</taxon>
        <taxon>Arachnida</taxon>
        <taxon>Araneae</taxon>
        <taxon>Araneomorphae</taxon>
        <taxon>Entelegynae</taxon>
        <taxon>Araneoidea</taxon>
        <taxon>Araneidae</taxon>
        <taxon>Araneus</taxon>
    </lineage>
</organism>
<reference evidence="2 3" key="1">
    <citation type="journal article" date="2019" name="Sci. Rep.">
        <title>Orb-weaving spider Araneus ventricosus genome elucidates the spidroin gene catalogue.</title>
        <authorList>
            <person name="Kono N."/>
            <person name="Nakamura H."/>
            <person name="Ohtoshi R."/>
            <person name="Moran D.A.P."/>
            <person name="Shinohara A."/>
            <person name="Yoshida Y."/>
            <person name="Fujiwara M."/>
            <person name="Mori M."/>
            <person name="Tomita M."/>
            <person name="Arakawa K."/>
        </authorList>
    </citation>
    <scope>NUCLEOTIDE SEQUENCE [LARGE SCALE GENOMIC DNA]</scope>
</reference>
<evidence type="ECO:0000256" key="1">
    <source>
        <dbReference type="SAM" id="MobiDB-lite"/>
    </source>
</evidence>
<proteinExistence type="predicted"/>
<dbReference type="Proteomes" id="UP000499080">
    <property type="component" value="Unassembled WGS sequence"/>
</dbReference>
<keyword evidence="3" id="KW-1185">Reference proteome</keyword>
<dbReference type="EMBL" id="BGPR01000404">
    <property type="protein sequence ID" value="GBM18449.1"/>
    <property type="molecule type" value="Genomic_DNA"/>
</dbReference>
<dbReference type="AlphaFoldDB" id="A0A4Y2DQK7"/>
<comment type="caution">
    <text evidence="2">The sequence shown here is derived from an EMBL/GenBank/DDBJ whole genome shotgun (WGS) entry which is preliminary data.</text>
</comment>
<sequence>MTRTTPELAAHSPSFRTTPAGGHLAPTDLTCARPAYAAVLWWNLVSNLELSGPEVETLPQGHRGPPMENECC</sequence>